<comment type="subcellular location">
    <subcellularLocation>
        <location evidence="1">Cytoplasm</location>
    </subcellularLocation>
</comment>
<dbReference type="InterPro" id="IPR002052">
    <property type="entry name" value="DNA_methylase_N6_adenine_CS"/>
</dbReference>
<dbReference type="Pfam" id="PF01170">
    <property type="entry name" value="UPF0020"/>
    <property type="match status" value="1"/>
</dbReference>
<keyword evidence="14" id="KW-1185">Reference proteome</keyword>
<evidence type="ECO:0000256" key="5">
    <source>
        <dbReference type="ARBA" id="ARBA00022679"/>
    </source>
</evidence>
<dbReference type="STRING" id="1157962.A0A250X9U3"/>
<dbReference type="InterPro" id="IPR000241">
    <property type="entry name" value="RlmKL-like_Mtase"/>
</dbReference>
<evidence type="ECO:0000313" key="13">
    <source>
        <dbReference type="EMBL" id="GAX79848.1"/>
    </source>
</evidence>
<dbReference type="PROSITE" id="PS00092">
    <property type="entry name" value="N6_MTASE"/>
    <property type="match status" value="1"/>
</dbReference>
<evidence type="ECO:0000259" key="11">
    <source>
        <dbReference type="Pfam" id="PF01170"/>
    </source>
</evidence>
<organism evidence="13 14">
    <name type="scientific">Chlamydomonas eustigma</name>
    <dbReference type="NCBI Taxonomy" id="1157962"/>
    <lineage>
        <taxon>Eukaryota</taxon>
        <taxon>Viridiplantae</taxon>
        <taxon>Chlorophyta</taxon>
        <taxon>core chlorophytes</taxon>
        <taxon>Chlorophyceae</taxon>
        <taxon>CS clade</taxon>
        <taxon>Chlamydomonadales</taxon>
        <taxon>Chlamydomonadaceae</taxon>
        <taxon>Chlamydomonas</taxon>
    </lineage>
</organism>
<evidence type="ECO:0000256" key="8">
    <source>
        <dbReference type="ARBA" id="ARBA00022884"/>
    </source>
</evidence>
<dbReference type="PIRSF" id="PIRSF017259">
    <property type="entry name" value="tRNA_mtfrase_TRM11"/>
    <property type="match status" value="1"/>
</dbReference>
<keyword evidence="6 10" id="KW-0949">S-adenosyl-L-methionine</keyword>
<evidence type="ECO:0000313" key="14">
    <source>
        <dbReference type="Proteomes" id="UP000232323"/>
    </source>
</evidence>
<evidence type="ECO:0000256" key="2">
    <source>
        <dbReference type="ARBA" id="ARBA00022490"/>
    </source>
</evidence>
<proteinExistence type="inferred from homology"/>
<dbReference type="GO" id="GO:0008033">
    <property type="term" value="P:tRNA processing"/>
    <property type="evidence" value="ECO:0007669"/>
    <property type="project" value="UniProtKB-UniRule"/>
</dbReference>
<dbReference type="InterPro" id="IPR016691">
    <property type="entry name" value="TRMT11"/>
</dbReference>
<dbReference type="Proteomes" id="UP000232323">
    <property type="component" value="Unassembled WGS sequence"/>
</dbReference>
<dbReference type="Pfam" id="PF25904">
    <property type="entry name" value="Tmrp11_N"/>
    <property type="match status" value="1"/>
</dbReference>
<dbReference type="GO" id="GO:0000049">
    <property type="term" value="F:tRNA binding"/>
    <property type="evidence" value="ECO:0007669"/>
    <property type="project" value="UniProtKB-UniRule"/>
</dbReference>
<evidence type="ECO:0000256" key="7">
    <source>
        <dbReference type="ARBA" id="ARBA00022694"/>
    </source>
</evidence>
<evidence type="ECO:0000259" key="12">
    <source>
        <dbReference type="Pfam" id="PF25904"/>
    </source>
</evidence>
<accession>A0A250X9U3</accession>
<dbReference type="GO" id="GO:0160102">
    <property type="term" value="F:tRNA (guanine(10)-N2)-methyltransferase activity"/>
    <property type="evidence" value="ECO:0007669"/>
    <property type="project" value="UniProtKB-EC"/>
</dbReference>
<dbReference type="PANTHER" id="PTHR13370:SF3">
    <property type="entry name" value="TRNA (GUANINE(10)-N2)-METHYLTRANSFERASE HOMOLOG"/>
    <property type="match status" value="1"/>
</dbReference>
<dbReference type="Gene3D" id="3.40.50.150">
    <property type="entry name" value="Vaccinia Virus protein VP39"/>
    <property type="match status" value="1"/>
</dbReference>
<dbReference type="SUPFAM" id="SSF53335">
    <property type="entry name" value="S-adenosyl-L-methionine-dependent methyltransferases"/>
    <property type="match status" value="1"/>
</dbReference>
<evidence type="ECO:0000256" key="6">
    <source>
        <dbReference type="ARBA" id="ARBA00022691"/>
    </source>
</evidence>
<comment type="caution">
    <text evidence="13">The sequence shown here is derived from an EMBL/GenBank/DDBJ whole genome shotgun (WGS) entry which is preliminary data.</text>
</comment>
<keyword evidence="8 10" id="KW-0694">RNA-binding</keyword>
<dbReference type="GO" id="GO:0043527">
    <property type="term" value="C:tRNA methyltransferase complex"/>
    <property type="evidence" value="ECO:0007669"/>
    <property type="project" value="UniProtKB-ARBA"/>
</dbReference>
<gene>
    <name evidence="13" type="ORF">CEUSTIGMA_g7288.t1</name>
</gene>
<reference evidence="13 14" key="1">
    <citation type="submission" date="2017-08" db="EMBL/GenBank/DDBJ databases">
        <title>Acidophilic green algal genome provides insights into adaptation to an acidic environment.</title>
        <authorList>
            <person name="Hirooka S."/>
            <person name="Hirose Y."/>
            <person name="Kanesaki Y."/>
            <person name="Higuchi S."/>
            <person name="Fujiwara T."/>
            <person name="Onuma R."/>
            <person name="Era A."/>
            <person name="Ohbayashi R."/>
            <person name="Uzuka A."/>
            <person name="Nozaki H."/>
            <person name="Yoshikawa H."/>
            <person name="Miyagishima S.Y."/>
        </authorList>
    </citation>
    <scope>NUCLEOTIDE SEQUENCE [LARGE SCALE GENOMIC DNA]</scope>
    <source>
        <strain evidence="13 14">NIES-2499</strain>
    </source>
</reference>
<keyword evidence="2" id="KW-0963">Cytoplasm</keyword>
<dbReference type="PROSITE" id="PS51627">
    <property type="entry name" value="SAM_MT_TRM11"/>
    <property type="match status" value="1"/>
</dbReference>
<keyword evidence="7 10" id="KW-0819">tRNA processing</keyword>
<sequence length="487" mass="55398">MRGAEVLRNPGRVLRNEGGSSWYMCYFLHRLLDFRVPDVESVISMLGYTLDLVQWQLPHGNEPFSPFWYLRLPNIELPRLIADRAMLTKGFMEVWGEGSTWEELQESIEACPAAIKDPWLKEDIKFKIVIETYGWKLGDENHKDCIQKLQFIPFQGSVDLKHADVKMWLILCKTSDNSGIPDTVPDRMYFGREVSCSDRSRVDAYALKKRRYIGPTSMDTEMAFIMANMGKVQKGNMVLDPYAGTGSILVAAAAFGAQVMGADIDVRVIKVGKLDDQGQQLDVYSNFQQYSLTPRLAGLLRMDVHMHSLRPGLEEAFHAIIGDPPYGVRAGGRKSMPKPGIEIRNRENHIIATAPYTLGECLRDLLDLAARLLVVGGRLVYFFPSAPETYREDEIPAHPALQLVYNVEQILTTRYSRRLIVMEKAEKYDAKKASDHHLSLGEPMLSIDRLHDQVYEQRPGKECTPSVFDKKSNDYQDSTKRFRSKLV</sequence>
<evidence type="ECO:0000256" key="3">
    <source>
        <dbReference type="ARBA" id="ARBA00022555"/>
    </source>
</evidence>
<protein>
    <recommendedName>
        <fullName evidence="9">tRNA (guanine(10)-N(2))-methyltransferase</fullName>
        <ecNumber evidence="9">2.1.1.214</ecNumber>
    </recommendedName>
</protein>
<dbReference type="AlphaFoldDB" id="A0A250X9U3"/>
<keyword evidence="3 10" id="KW-0820">tRNA-binding</keyword>
<dbReference type="EMBL" id="BEGY01000046">
    <property type="protein sequence ID" value="GAX79848.1"/>
    <property type="molecule type" value="Genomic_DNA"/>
</dbReference>
<dbReference type="InterPro" id="IPR059073">
    <property type="entry name" value="TRMT11_N"/>
</dbReference>
<dbReference type="GO" id="GO:0005737">
    <property type="term" value="C:cytoplasm"/>
    <property type="evidence" value="ECO:0007669"/>
    <property type="project" value="UniProtKB-SubCell"/>
</dbReference>
<evidence type="ECO:0000256" key="9">
    <source>
        <dbReference type="ARBA" id="ARBA00066937"/>
    </source>
</evidence>
<dbReference type="InterPro" id="IPR029063">
    <property type="entry name" value="SAM-dependent_MTases_sf"/>
</dbReference>
<keyword evidence="4 10" id="KW-0489">Methyltransferase</keyword>
<evidence type="ECO:0000256" key="10">
    <source>
        <dbReference type="PROSITE-ProRule" id="PRU00959"/>
    </source>
</evidence>
<dbReference type="OrthoDB" id="296065at2759"/>
<feature type="domain" description="Ribosomal RNA large subunit methyltransferase K/L-like methyltransferase" evidence="11">
    <location>
        <begin position="209"/>
        <end position="335"/>
    </location>
</feature>
<name>A0A250X9U3_9CHLO</name>
<dbReference type="GO" id="GO:0032259">
    <property type="term" value="P:methylation"/>
    <property type="evidence" value="ECO:0007669"/>
    <property type="project" value="UniProtKB-UniRule"/>
</dbReference>
<feature type="domain" description="tRNA (guanine(10)-N(2))-methyltransferase TRMT11 N-terminal" evidence="12">
    <location>
        <begin position="23"/>
        <end position="199"/>
    </location>
</feature>
<comment type="similarity">
    <text evidence="10">Belongs to the class I-like SAM-binding methyltransferase superfamily. TRM11 methyltransferase family.</text>
</comment>
<evidence type="ECO:0000256" key="4">
    <source>
        <dbReference type="ARBA" id="ARBA00022603"/>
    </source>
</evidence>
<evidence type="ECO:0000256" key="1">
    <source>
        <dbReference type="ARBA" id="ARBA00004496"/>
    </source>
</evidence>
<dbReference type="PANTHER" id="PTHR13370">
    <property type="entry name" value="RNA METHYLASE-RELATED"/>
    <property type="match status" value="1"/>
</dbReference>
<dbReference type="EC" id="2.1.1.214" evidence="9"/>
<keyword evidence="5 10" id="KW-0808">Transferase</keyword>